<feature type="signal peptide" evidence="2">
    <location>
        <begin position="1"/>
        <end position="25"/>
    </location>
</feature>
<sequence length="94" mass="8888">MHIRTALAAAVLCSAAVLCTPGIAAADGAPGPAAGHAPRPSSGGNPGPSAGNPAAPAGGPAADFYDENNTPPLLSSRVGRAVGELLGISADGSY</sequence>
<evidence type="ECO:0000256" key="1">
    <source>
        <dbReference type="SAM" id="MobiDB-lite"/>
    </source>
</evidence>
<feature type="chain" id="PRO_5038748399" evidence="2">
    <location>
        <begin position="26"/>
        <end position="94"/>
    </location>
</feature>
<evidence type="ECO:0000313" key="4">
    <source>
        <dbReference type="Proteomes" id="UP000192726"/>
    </source>
</evidence>
<name>A0A1V0TY81_9ACTN</name>
<feature type="region of interest" description="Disordered" evidence="1">
    <location>
        <begin position="28"/>
        <end position="75"/>
    </location>
</feature>
<protein>
    <submittedName>
        <fullName evidence="3">Uncharacterized protein</fullName>
    </submittedName>
</protein>
<reference evidence="3 4" key="1">
    <citation type="submission" date="2017-04" db="EMBL/GenBank/DDBJ databases">
        <title>Complete Genome Sequence of Streptomyces gilvosporeus F607, a Capable Producer of Natamycin.</title>
        <authorList>
            <person name="Zong G."/>
            <person name="Zhong C."/>
            <person name="Fu J."/>
            <person name="Qin R."/>
            <person name="Cao G."/>
        </authorList>
    </citation>
    <scope>NUCLEOTIDE SEQUENCE [LARGE SCALE GENOMIC DNA]</scope>
    <source>
        <strain evidence="3 4">F607</strain>
    </source>
</reference>
<evidence type="ECO:0000256" key="2">
    <source>
        <dbReference type="SAM" id="SignalP"/>
    </source>
</evidence>
<keyword evidence="2" id="KW-0732">Signal</keyword>
<dbReference type="AlphaFoldDB" id="A0A1V0TY81"/>
<dbReference type="RefSeq" id="WP_083107752.1">
    <property type="nucleotide sequence ID" value="NZ_CP020569.1"/>
</dbReference>
<organism evidence="3 4">
    <name type="scientific">Streptomyces gilvosporeus</name>
    <dbReference type="NCBI Taxonomy" id="553510"/>
    <lineage>
        <taxon>Bacteria</taxon>
        <taxon>Bacillati</taxon>
        <taxon>Actinomycetota</taxon>
        <taxon>Actinomycetes</taxon>
        <taxon>Kitasatosporales</taxon>
        <taxon>Streptomycetaceae</taxon>
        <taxon>Streptomyces</taxon>
    </lineage>
</organism>
<accession>A0A1V0TY81</accession>
<dbReference type="EMBL" id="CP020569">
    <property type="protein sequence ID" value="ARF57768.1"/>
    <property type="molecule type" value="Genomic_DNA"/>
</dbReference>
<keyword evidence="4" id="KW-1185">Reference proteome</keyword>
<feature type="compositionally biased region" description="Low complexity" evidence="1">
    <location>
        <begin position="28"/>
        <end position="62"/>
    </location>
</feature>
<dbReference type="Proteomes" id="UP000192726">
    <property type="component" value="Chromosome"/>
</dbReference>
<gene>
    <name evidence="3" type="ORF">B1H19_29440</name>
</gene>
<dbReference type="KEGG" id="sgv:B1H19_29440"/>
<proteinExistence type="predicted"/>
<evidence type="ECO:0000313" key="3">
    <source>
        <dbReference type="EMBL" id="ARF57768.1"/>
    </source>
</evidence>